<protein>
    <recommendedName>
        <fullName evidence="4">BPTI/Kunitz inhibitor domain-containing protein</fullName>
    </recommendedName>
</protein>
<feature type="compositionally biased region" description="Polar residues" evidence="1">
    <location>
        <begin position="407"/>
        <end position="427"/>
    </location>
</feature>
<evidence type="ECO:0008006" key="4">
    <source>
        <dbReference type="Google" id="ProtNLM"/>
    </source>
</evidence>
<feature type="region of interest" description="Disordered" evidence="1">
    <location>
        <begin position="407"/>
        <end position="430"/>
    </location>
</feature>
<feature type="compositionally biased region" description="Acidic residues" evidence="1">
    <location>
        <begin position="132"/>
        <end position="143"/>
    </location>
</feature>
<feature type="compositionally biased region" description="Basic residues" evidence="1">
    <location>
        <begin position="148"/>
        <end position="164"/>
    </location>
</feature>
<comment type="caution">
    <text evidence="2">The sequence shown here is derived from an EMBL/GenBank/DDBJ whole genome shotgun (WGS) entry which is preliminary data.</text>
</comment>
<evidence type="ECO:0000256" key="1">
    <source>
        <dbReference type="SAM" id="MobiDB-lite"/>
    </source>
</evidence>
<reference evidence="2 3" key="1">
    <citation type="submission" date="2024-10" db="EMBL/GenBank/DDBJ databases">
        <authorList>
            <person name="Kim D."/>
        </authorList>
    </citation>
    <scope>NUCLEOTIDE SEQUENCE [LARGE SCALE GENOMIC DNA]</scope>
    <source>
        <strain evidence="2">Taebaek</strain>
    </source>
</reference>
<proteinExistence type="predicted"/>
<evidence type="ECO:0000313" key="2">
    <source>
        <dbReference type="EMBL" id="KAL3082864.1"/>
    </source>
</evidence>
<dbReference type="EMBL" id="JBICCN010000254">
    <property type="protein sequence ID" value="KAL3082864.1"/>
    <property type="molecule type" value="Genomic_DNA"/>
</dbReference>
<organism evidence="2 3">
    <name type="scientific">Heterodera schachtii</name>
    <name type="common">Sugarbeet cyst nematode worm</name>
    <name type="synonym">Tylenchus schachtii</name>
    <dbReference type="NCBI Taxonomy" id="97005"/>
    <lineage>
        <taxon>Eukaryota</taxon>
        <taxon>Metazoa</taxon>
        <taxon>Ecdysozoa</taxon>
        <taxon>Nematoda</taxon>
        <taxon>Chromadorea</taxon>
        <taxon>Rhabditida</taxon>
        <taxon>Tylenchina</taxon>
        <taxon>Tylenchomorpha</taxon>
        <taxon>Tylenchoidea</taxon>
        <taxon>Heteroderidae</taxon>
        <taxon>Heteroderinae</taxon>
        <taxon>Heterodera</taxon>
    </lineage>
</organism>
<dbReference type="AlphaFoldDB" id="A0ABD2IS81"/>
<feature type="region of interest" description="Disordered" evidence="1">
    <location>
        <begin position="132"/>
        <end position="169"/>
    </location>
</feature>
<feature type="region of interest" description="Disordered" evidence="1">
    <location>
        <begin position="344"/>
        <end position="371"/>
    </location>
</feature>
<gene>
    <name evidence="2" type="ORF">niasHS_010666</name>
</gene>
<keyword evidence="3" id="KW-1185">Reference proteome</keyword>
<feature type="compositionally biased region" description="Basic and acidic residues" evidence="1">
    <location>
        <begin position="520"/>
        <end position="554"/>
    </location>
</feature>
<dbReference type="Proteomes" id="UP001620645">
    <property type="component" value="Unassembled WGS sequence"/>
</dbReference>
<name>A0ABD2IS81_HETSC</name>
<sequence length="560" mass="63078">MYFCPFAAMPLPSVTVGLPILLLFLSLSVFALPSLSSAALSVPFSHKNDGLTFSKNGSDALFVNSSSSSEQELLCADGKGPLLEGEERIFPCVGECPGGFDCEFPLGMEKGGICCPNLSELYRLYKEKSEELEDEGAEREEGDEGQKTPKRGTKPRKEGKKRTKPKEMGGVDAMALLEKHYGEGIARLRPTAFPPAAQSALPPSPEATNLLVSSRTVEIRRSQPKQHHQQKTQQDFVLRPRNAQYAAKALPTQNKDKARNTNISGEEYSCRRQKLELFCEDRRRQTQFVLRWYAKDRVCVSYPWGYCAGKPVASDPTIRTREECEMLCSADRLDKGNKKLHFWEERKRSDGSGTEKNNAEGSENGASHLDLTKADETLEAVPSGLAEEKSGESFRGEGEEMPFAISSGAQNAEESARETNPTASSAEFSDFLLNDQRRHPKKRCLKVSPFRSMCPDGMPSQFTLRWHFRDGVCFAYPYGYCHGESVMTEDPIKTEKECLKICATRGQKQKMDEEGEEREEEGKREREEEGKREREEEGMREREEEGMREREEPILGRQRK</sequence>
<feature type="compositionally biased region" description="Polar residues" evidence="1">
    <location>
        <begin position="351"/>
        <end position="365"/>
    </location>
</feature>
<feature type="region of interest" description="Disordered" evidence="1">
    <location>
        <begin position="504"/>
        <end position="560"/>
    </location>
</feature>
<accession>A0ABD2IS81</accession>
<evidence type="ECO:0000313" key="3">
    <source>
        <dbReference type="Proteomes" id="UP001620645"/>
    </source>
</evidence>